<protein>
    <recommendedName>
        <fullName evidence="4">N5-carboxyaminoimidazole ribonucleotide synthase</fullName>
        <shortName evidence="4">N5-CAIR synthase</shortName>
        <ecNumber evidence="4">6.3.4.18</ecNumber>
    </recommendedName>
    <alternativeName>
        <fullName evidence="4">5-(carboxyamino)imidazole ribonucleotide synthetase</fullName>
    </alternativeName>
</protein>
<dbReference type="EMBL" id="JPER01000003">
    <property type="protein sequence ID" value="KFZ30876.1"/>
    <property type="molecule type" value="Genomic_DNA"/>
</dbReference>
<keyword evidence="1 4" id="KW-0547">Nucleotide-binding</keyword>
<feature type="binding site" evidence="4">
    <location>
        <position position="174"/>
    </location>
    <ligand>
        <name>ATP</name>
        <dbReference type="ChEBI" id="CHEBI:30616"/>
    </ligand>
</feature>
<dbReference type="GO" id="GO:0006189">
    <property type="term" value="P:'de novo' IMP biosynthetic process"/>
    <property type="evidence" value="ECO:0007669"/>
    <property type="project" value="UniProtKB-UniRule"/>
</dbReference>
<dbReference type="Proteomes" id="UP000054363">
    <property type="component" value="Unassembled WGS sequence"/>
</dbReference>
<dbReference type="PANTHER" id="PTHR11609:SF5">
    <property type="entry name" value="PHOSPHORIBOSYLAMINOIMIDAZOLE CARBOXYLASE"/>
    <property type="match status" value="1"/>
</dbReference>
<keyword evidence="2 4" id="KW-0658">Purine biosynthesis</keyword>
<comment type="subunit">
    <text evidence="4">Homodimer.</text>
</comment>
<dbReference type="InterPro" id="IPR003135">
    <property type="entry name" value="ATP-grasp_carboxylate-amine"/>
</dbReference>
<dbReference type="Gene3D" id="3.30.470.20">
    <property type="entry name" value="ATP-grasp fold, B domain"/>
    <property type="match status" value="1"/>
</dbReference>
<proteinExistence type="inferred from homology"/>
<evidence type="ECO:0000313" key="6">
    <source>
        <dbReference type="EMBL" id="KFZ30876.1"/>
    </source>
</evidence>
<dbReference type="UniPathway" id="UPA00074">
    <property type="reaction ID" value="UER00942"/>
</dbReference>
<accession>A0A094JEA8</accession>
<feature type="domain" description="ATP-grasp" evidence="5">
    <location>
        <begin position="95"/>
        <end position="285"/>
    </location>
</feature>
<feature type="binding site" evidence="4">
    <location>
        <position position="131"/>
    </location>
    <ligand>
        <name>ATP</name>
        <dbReference type="ChEBI" id="CHEBI:30616"/>
    </ligand>
</feature>
<dbReference type="InterPro" id="IPR040686">
    <property type="entry name" value="PurK_C"/>
</dbReference>
<dbReference type="PROSITE" id="PS50975">
    <property type="entry name" value="ATP_GRASP"/>
    <property type="match status" value="1"/>
</dbReference>
<comment type="similarity">
    <text evidence="4">Belongs to the PurK/PurT family.</text>
</comment>
<dbReference type="InterPro" id="IPR011761">
    <property type="entry name" value="ATP-grasp"/>
</dbReference>
<comment type="function">
    <text evidence="4">Catalyzes the ATP-dependent conversion of 5-aminoimidazole ribonucleotide (AIR) and HCO(3)(-) to N5-carboxyaminoimidazole ribonucleotide (N5-CAIR).</text>
</comment>
<feature type="binding site" evidence="4">
    <location>
        <position position="197"/>
    </location>
    <ligand>
        <name>ATP</name>
        <dbReference type="ChEBI" id="CHEBI:30616"/>
    </ligand>
</feature>
<dbReference type="GO" id="GO:0005829">
    <property type="term" value="C:cytosol"/>
    <property type="evidence" value="ECO:0007669"/>
    <property type="project" value="TreeGrafter"/>
</dbReference>
<keyword evidence="3 4" id="KW-0067">ATP-binding</keyword>
<feature type="binding site" evidence="4">
    <location>
        <begin position="166"/>
        <end position="169"/>
    </location>
    <ligand>
        <name>ATP</name>
        <dbReference type="ChEBI" id="CHEBI:30616"/>
    </ligand>
</feature>
<dbReference type="SUPFAM" id="SSF56059">
    <property type="entry name" value="Glutathione synthetase ATP-binding domain-like"/>
    <property type="match status" value="1"/>
</dbReference>
<dbReference type="InterPro" id="IPR005875">
    <property type="entry name" value="PurK"/>
</dbReference>
<feature type="binding site" evidence="4">
    <location>
        <begin position="136"/>
        <end position="142"/>
    </location>
    <ligand>
        <name>ATP</name>
        <dbReference type="ChEBI" id="CHEBI:30616"/>
    </ligand>
</feature>
<dbReference type="RefSeq" id="WP_034775397.1">
    <property type="nucleotide sequence ID" value="NZ_JPER01000003.1"/>
</dbReference>
<dbReference type="eggNOG" id="COG0026">
    <property type="taxonomic scope" value="Bacteria"/>
</dbReference>
<reference evidence="6 7" key="1">
    <citation type="submission" date="2014-06" db="EMBL/GenBank/DDBJ databases">
        <title>The draft genome sequence of Idiomarina salinarum ISL-52.</title>
        <authorList>
            <person name="Du J."/>
            <person name="Shao Z."/>
        </authorList>
    </citation>
    <scope>NUCLEOTIDE SEQUENCE [LARGE SCALE GENOMIC DNA]</scope>
    <source>
        <strain evidence="6 7">ISL-52</strain>
    </source>
</reference>
<comment type="caution">
    <text evidence="6">The sequence shown here is derived from an EMBL/GenBank/DDBJ whole genome shotgun (WGS) entry which is preliminary data.</text>
</comment>
<dbReference type="Gene3D" id="3.40.50.20">
    <property type="match status" value="1"/>
</dbReference>
<dbReference type="Gene3D" id="3.30.1490.20">
    <property type="entry name" value="ATP-grasp fold, A domain"/>
    <property type="match status" value="1"/>
</dbReference>
<evidence type="ECO:0000256" key="2">
    <source>
        <dbReference type="ARBA" id="ARBA00022755"/>
    </source>
</evidence>
<dbReference type="PANTHER" id="PTHR11609">
    <property type="entry name" value="PURINE BIOSYNTHESIS PROTEIN 6/7, PUR6/7"/>
    <property type="match status" value="1"/>
</dbReference>
<sequence>MKLLFIGDGQLGQMLGGSAISHGHECLLYSTRTEKVKPLSAQVDLQMSLTDAIAWADAVSWEHEDIPADIIAAAHDKFLMDPARIKSLTDRRAEKKLFDDCQLPTAPWKSYHTETELQRLLEQSDYPLVLKTARGGYDGKGQWRFKSGDDAAALATEAGVQSGIAEQLIPFEREVSLVGARGKDGSVCCYPLITNVHQRGILSYSLGAIDSVPEALQRRAETCFRRLTDALNYIGVLAIEFFVVGEGADARLLINEIAPRVHNSGHWTMTGANCSQFDLHIRALTGMTLPELRLEPTLMINVIGAEKIPVGLWHHSDTHCHWYNKDARPGRKVGHVNVRVSDRNSALRWVDQWADKLQVLAN</sequence>
<gene>
    <name evidence="4" type="primary">purK</name>
    <name evidence="6" type="ORF">IDSA_07305</name>
</gene>
<dbReference type="InterPro" id="IPR016185">
    <property type="entry name" value="PreATP-grasp_dom_sf"/>
</dbReference>
<dbReference type="GO" id="GO:0005524">
    <property type="term" value="F:ATP binding"/>
    <property type="evidence" value="ECO:0007669"/>
    <property type="project" value="UniProtKB-UniRule"/>
</dbReference>
<dbReference type="Pfam" id="PF17769">
    <property type="entry name" value="PurK_C"/>
    <property type="match status" value="1"/>
</dbReference>
<dbReference type="GO" id="GO:0034028">
    <property type="term" value="F:5-(carboxyamino)imidazole ribonucleotide synthase activity"/>
    <property type="evidence" value="ECO:0007669"/>
    <property type="project" value="UniProtKB-UniRule"/>
</dbReference>
<dbReference type="InterPro" id="IPR011054">
    <property type="entry name" value="Rudment_hybrid_motif"/>
</dbReference>
<dbReference type="HAMAP" id="MF_01928">
    <property type="entry name" value="PurK"/>
    <property type="match status" value="1"/>
</dbReference>
<dbReference type="GO" id="GO:0004638">
    <property type="term" value="F:phosphoribosylaminoimidazole carboxylase activity"/>
    <property type="evidence" value="ECO:0007669"/>
    <property type="project" value="InterPro"/>
</dbReference>
<dbReference type="SUPFAM" id="SSF51246">
    <property type="entry name" value="Rudiment single hybrid motif"/>
    <property type="match status" value="1"/>
</dbReference>
<dbReference type="NCBIfam" id="NF004679">
    <property type="entry name" value="PRK06019.1-5"/>
    <property type="match status" value="1"/>
</dbReference>
<name>A0A094JEA8_9GAMM</name>
<keyword evidence="7" id="KW-1185">Reference proteome</keyword>
<evidence type="ECO:0000256" key="4">
    <source>
        <dbReference type="HAMAP-Rule" id="MF_01928"/>
    </source>
</evidence>
<feature type="binding site" evidence="4">
    <location>
        <position position="91"/>
    </location>
    <ligand>
        <name>ATP</name>
        <dbReference type="ChEBI" id="CHEBI:30616"/>
    </ligand>
</feature>
<comment type="pathway">
    <text evidence="4">Purine metabolism; IMP biosynthesis via de novo pathway; 5-amino-1-(5-phospho-D-ribosyl)imidazole-4-carboxylate from 5-amino-1-(5-phospho-D-ribosyl)imidazole (N5-CAIR route): step 1/2.</text>
</comment>
<dbReference type="Pfam" id="PF02222">
    <property type="entry name" value="ATP-grasp"/>
    <property type="match status" value="1"/>
</dbReference>
<dbReference type="OrthoDB" id="9804625at2"/>
<evidence type="ECO:0000256" key="3">
    <source>
        <dbReference type="ARBA" id="ARBA00022840"/>
    </source>
</evidence>
<comment type="catalytic activity">
    <reaction evidence="4">
        <text>5-amino-1-(5-phospho-beta-D-ribosyl)imidazole + hydrogencarbonate + ATP = 5-carboxyamino-1-(5-phospho-D-ribosyl)imidazole + ADP + phosphate + 2 H(+)</text>
        <dbReference type="Rhea" id="RHEA:19317"/>
        <dbReference type="ChEBI" id="CHEBI:15378"/>
        <dbReference type="ChEBI" id="CHEBI:17544"/>
        <dbReference type="ChEBI" id="CHEBI:30616"/>
        <dbReference type="ChEBI" id="CHEBI:43474"/>
        <dbReference type="ChEBI" id="CHEBI:58730"/>
        <dbReference type="ChEBI" id="CHEBI:137981"/>
        <dbReference type="ChEBI" id="CHEBI:456216"/>
        <dbReference type="EC" id="6.3.4.18"/>
    </reaction>
</comment>
<evidence type="ECO:0000256" key="1">
    <source>
        <dbReference type="ARBA" id="ARBA00022741"/>
    </source>
</evidence>
<evidence type="ECO:0000259" key="5">
    <source>
        <dbReference type="PROSITE" id="PS50975"/>
    </source>
</evidence>
<dbReference type="InterPro" id="IPR013815">
    <property type="entry name" value="ATP_grasp_subdomain_1"/>
</dbReference>
<dbReference type="EC" id="6.3.4.18" evidence="4"/>
<keyword evidence="4" id="KW-0436">Ligase</keyword>
<dbReference type="STRING" id="435908.IDSA_07305"/>
<evidence type="ECO:0000313" key="7">
    <source>
        <dbReference type="Proteomes" id="UP000054363"/>
    </source>
</evidence>
<organism evidence="6 7">
    <name type="scientific">Pseudidiomarina salinarum</name>
    <dbReference type="NCBI Taxonomy" id="435908"/>
    <lineage>
        <taxon>Bacteria</taxon>
        <taxon>Pseudomonadati</taxon>
        <taxon>Pseudomonadota</taxon>
        <taxon>Gammaproteobacteria</taxon>
        <taxon>Alteromonadales</taxon>
        <taxon>Idiomarinaceae</taxon>
        <taxon>Pseudidiomarina</taxon>
    </lineage>
</organism>
<dbReference type="SUPFAM" id="SSF52440">
    <property type="entry name" value="PreATP-grasp domain"/>
    <property type="match status" value="1"/>
</dbReference>
<feature type="binding site" evidence="4">
    <location>
        <begin position="255"/>
        <end position="256"/>
    </location>
    <ligand>
        <name>ATP</name>
        <dbReference type="ChEBI" id="CHEBI:30616"/>
    </ligand>
</feature>
<dbReference type="AlphaFoldDB" id="A0A094JEA8"/>
<dbReference type="GO" id="GO:0046872">
    <property type="term" value="F:metal ion binding"/>
    <property type="evidence" value="ECO:0007669"/>
    <property type="project" value="InterPro"/>
</dbReference>